<organism evidence="1 2">
    <name type="scientific">Pelotomaculum thermopropionicum (strain DSM 13744 / JCM 10971 / SI)</name>
    <dbReference type="NCBI Taxonomy" id="370438"/>
    <lineage>
        <taxon>Bacteria</taxon>
        <taxon>Bacillati</taxon>
        <taxon>Bacillota</taxon>
        <taxon>Clostridia</taxon>
        <taxon>Eubacteriales</taxon>
        <taxon>Desulfotomaculaceae</taxon>
        <taxon>Pelotomaculum</taxon>
    </lineage>
</organism>
<dbReference type="AlphaFoldDB" id="A5CZM1"/>
<dbReference type="Gene3D" id="3.40.50.720">
    <property type="entry name" value="NAD(P)-binding Rossmann-like Domain"/>
    <property type="match status" value="1"/>
</dbReference>
<dbReference type="KEGG" id="pth:PTH_2366"/>
<dbReference type="eggNOG" id="COG1063">
    <property type="taxonomic scope" value="Bacteria"/>
</dbReference>
<dbReference type="HOGENOM" id="CLU_2555279_0_0_9"/>
<protein>
    <submittedName>
        <fullName evidence="1">Uncharacterized protein</fullName>
    </submittedName>
</protein>
<proteinExistence type="predicted"/>
<gene>
    <name evidence="1" type="ordered locus">PTH_2366</name>
</gene>
<sequence>MMDWAIVLQSTYHGSATVSPADWVVNEITPIGSRCGPLAAAIRLLERKLVAVDKLVSGIFPLEEWEQAFKKQNSLKIFFKIS</sequence>
<accession>A5CZM1</accession>
<name>A5CZM1_PELTS</name>
<evidence type="ECO:0000313" key="2">
    <source>
        <dbReference type="Proteomes" id="UP000006556"/>
    </source>
</evidence>
<dbReference type="EMBL" id="AP009389">
    <property type="protein sequence ID" value="BAF60547.1"/>
    <property type="molecule type" value="Genomic_DNA"/>
</dbReference>
<reference evidence="2" key="1">
    <citation type="journal article" date="2008" name="Genome Res.">
        <title>The genome of Pelotomaculum thermopropionicum reveals niche-associated evolution in anaerobic microbiota.</title>
        <authorList>
            <person name="Kosaka T."/>
            <person name="Kato S."/>
            <person name="Shimoyama T."/>
            <person name="Ishii S."/>
            <person name="Abe T."/>
            <person name="Watanabe K."/>
        </authorList>
    </citation>
    <scope>NUCLEOTIDE SEQUENCE [LARGE SCALE GENOMIC DNA]</scope>
    <source>
        <strain evidence="2">DSM 13744 / JCM 10971 / SI</strain>
    </source>
</reference>
<dbReference type="Proteomes" id="UP000006556">
    <property type="component" value="Chromosome"/>
</dbReference>
<keyword evidence="2" id="KW-1185">Reference proteome</keyword>
<dbReference type="STRING" id="370438.PTH_2366"/>
<evidence type="ECO:0000313" key="1">
    <source>
        <dbReference type="EMBL" id="BAF60547.1"/>
    </source>
</evidence>
<dbReference type="Gene3D" id="3.90.180.10">
    <property type="entry name" value="Medium-chain alcohol dehydrogenases, catalytic domain"/>
    <property type="match status" value="1"/>
</dbReference>